<sequence length="194" mass="22578">MSQNQEKQKLLVILSQFSSRTASIGIRASFLGSCFLQSLYDLITRGRHGQQGRDPCDIENEELRRQVHQLTRQLCRFETQNHHDDDLSLGDDKNPFRAPHEDPGEEAVYEHAIQFNNTFNDINMKVDILEFEGSIKPDEFINWLNTVERVFDYKEVPNHCMLKIVAIKLTKFASAWWKQLRERLGKARITLGTT</sequence>
<keyword evidence="2" id="KW-1185">Reference proteome</keyword>
<comment type="caution">
    <text evidence="1">The sequence shown here is derived from an EMBL/GenBank/DDBJ whole genome shotgun (WGS) entry which is preliminary data.</text>
</comment>
<proteinExistence type="predicted"/>
<reference evidence="1 2" key="1">
    <citation type="journal article" date="2022" name="G3 (Bethesda)">
        <title>Whole-genome sequence and methylome profiling of the almond [Prunus dulcis (Mill.) D.A. Webb] cultivar 'Nonpareil'.</title>
        <authorList>
            <person name="D'Amico-Willman K.M."/>
            <person name="Ouma W.Z."/>
            <person name="Meulia T."/>
            <person name="Sideli G.M."/>
            <person name="Gradziel T.M."/>
            <person name="Fresnedo-Ramirez J."/>
        </authorList>
    </citation>
    <scope>NUCLEOTIDE SEQUENCE [LARGE SCALE GENOMIC DNA]</scope>
    <source>
        <strain evidence="1">Clone GOH B32 T37-40</strain>
    </source>
</reference>
<dbReference type="EMBL" id="JAJFAZ020000006">
    <property type="protein sequence ID" value="KAI5324512.1"/>
    <property type="molecule type" value="Genomic_DNA"/>
</dbReference>
<gene>
    <name evidence="1" type="ORF">L3X38_033585</name>
</gene>
<evidence type="ECO:0000313" key="1">
    <source>
        <dbReference type="EMBL" id="KAI5324512.1"/>
    </source>
</evidence>
<name>A0AAD4VIM4_PRUDU</name>
<accession>A0AAD4VIM4</accession>
<dbReference type="Proteomes" id="UP001054821">
    <property type="component" value="Chromosome 6"/>
</dbReference>
<dbReference type="AlphaFoldDB" id="A0AAD4VIM4"/>
<protein>
    <recommendedName>
        <fullName evidence="3">Retrotransposon gag domain-containing protein</fullName>
    </recommendedName>
</protein>
<organism evidence="1 2">
    <name type="scientific">Prunus dulcis</name>
    <name type="common">Almond</name>
    <name type="synonym">Amygdalus dulcis</name>
    <dbReference type="NCBI Taxonomy" id="3755"/>
    <lineage>
        <taxon>Eukaryota</taxon>
        <taxon>Viridiplantae</taxon>
        <taxon>Streptophyta</taxon>
        <taxon>Embryophyta</taxon>
        <taxon>Tracheophyta</taxon>
        <taxon>Spermatophyta</taxon>
        <taxon>Magnoliopsida</taxon>
        <taxon>eudicotyledons</taxon>
        <taxon>Gunneridae</taxon>
        <taxon>Pentapetalae</taxon>
        <taxon>rosids</taxon>
        <taxon>fabids</taxon>
        <taxon>Rosales</taxon>
        <taxon>Rosaceae</taxon>
        <taxon>Amygdaloideae</taxon>
        <taxon>Amygdaleae</taxon>
        <taxon>Prunus</taxon>
    </lineage>
</organism>
<evidence type="ECO:0000313" key="2">
    <source>
        <dbReference type="Proteomes" id="UP001054821"/>
    </source>
</evidence>
<evidence type="ECO:0008006" key="3">
    <source>
        <dbReference type="Google" id="ProtNLM"/>
    </source>
</evidence>